<dbReference type="Proteomes" id="UP001500655">
    <property type="component" value="Unassembled WGS sequence"/>
</dbReference>
<organism evidence="1 2">
    <name type="scientific">Luedemannella helvata</name>
    <dbReference type="NCBI Taxonomy" id="349315"/>
    <lineage>
        <taxon>Bacteria</taxon>
        <taxon>Bacillati</taxon>
        <taxon>Actinomycetota</taxon>
        <taxon>Actinomycetes</taxon>
        <taxon>Micromonosporales</taxon>
        <taxon>Micromonosporaceae</taxon>
        <taxon>Luedemannella</taxon>
    </lineage>
</organism>
<accession>A0ABP4WB44</accession>
<proteinExistence type="predicted"/>
<sequence length="68" mass="7465">MQTRATLDITAPPRAVLSATVRLLYQVLGEERLGTSRGNAWEAVCADRERAVARADVQRMLAAARALR</sequence>
<name>A0ABP4WB44_9ACTN</name>
<keyword evidence="2" id="KW-1185">Reference proteome</keyword>
<gene>
    <name evidence="1" type="ORF">GCM10009681_20420</name>
</gene>
<comment type="caution">
    <text evidence="1">The sequence shown here is derived from an EMBL/GenBank/DDBJ whole genome shotgun (WGS) entry which is preliminary data.</text>
</comment>
<evidence type="ECO:0000313" key="1">
    <source>
        <dbReference type="EMBL" id="GAA1749137.1"/>
    </source>
</evidence>
<evidence type="ECO:0000313" key="2">
    <source>
        <dbReference type="Proteomes" id="UP001500655"/>
    </source>
</evidence>
<dbReference type="EMBL" id="BAAALS010000008">
    <property type="protein sequence ID" value="GAA1749137.1"/>
    <property type="molecule type" value="Genomic_DNA"/>
</dbReference>
<reference evidence="2" key="1">
    <citation type="journal article" date="2019" name="Int. J. Syst. Evol. Microbiol.">
        <title>The Global Catalogue of Microorganisms (GCM) 10K type strain sequencing project: providing services to taxonomists for standard genome sequencing and annotation.</title>
        <authorList>
            <consortium name="The Broad Institute Genomics Platform"/>
            <consortium name="The Broad Institute Genome Sequencing Center for Infectious Disease"/>
            <person name="Wu L."/>
            <person name="Ma J."/>
        </authorList>
    </citation>
    <scope>NUCLEOTIDE SEQUENCE [LARGE SCALE GENOMIC DNA]</scope>
    <source>
        <strain evidence="2">JCM 13249</strain>
    </source>
</reference>
<protein>
    <submittedName>
        <fullName evidence="1">Uncharacterized protein</fullName>
    </submittedName>
</protein>